<dbReference type="AlphaFoldDB" id="A0A6N2TYM0"/>
<feature type="transmembrane region" description="Helical" evidence="1">
    <location>
        <begin position="154"/>
        <end position="172"/>
    </location>
</feature>
<keyword evidence="1" id="KW-1133">Transmembrane helix</keyword>
<accession>A0A6N2TYM0</accession>
<feature type="transmembrane region" description="Helical" evidence="1">
    <location>
        <begin position="64"/>
        <end position="86"/>
    </location>
</feature>
<sequence>MQSVRTTRRVWGGNPNKYLTGGQMSEKRNLVHWSILALRDCKLPLTSVRHLFPVCINAFCKFSFAYYSFIGSRFWQAAFLFLLLIIRQRTFLPVFAKITTDTELPTRRRKPFPFSVIQKTRKWQPGRQKIFLFTLNTTALPVLPKMGAKKAANLFQDLLLSLAVLVGGWYSVFMVCPADSQAGT</sequence>
<organism evidence="2">
    <name type="scientific">Enterocloster bolteae</name>
    <dbReference type="NCBI Taxonomy" id="208479"/>
    <lineage>
        <taxon>Bacteria</taxon>
        <taxon>Bacillati</taxon>
        <taxon>Bacillota</taxon>
        <taxon>Clostridia</taxon>
        <taxon>Lachnospirales</taxon>
        <taxon>Lachnospiraceae</taxon>
        <taxon>Enterocloster</taxon>
    </lineage>
</organism>
<name>A0A6N2TYM0_9FIRM</name>
<proteinExistence type="predicted"/>
<protein>
    <submittedName>
        <fullName evidence="2">Uncharacterized protein</fullName>
    </submittedName>
</protein>
<gene>
    <name evidence="2" type="ORF">CBLFYP116_01894</name>
</gene>
<keyword evidence="1" id="KW-0812">Transmembrane</keyword>
<keyword evidence="1" id="KW-0472">Membrane</keyword>
<reference evidence="2" key="1">
    <citation type="submission" date="2019-11" db="EMBL/GenBank/DDBJ databases">
        <authorList>
            <person name="Feng L."/>
        </authorList>
    </citation>
    <scope>NUCLEOTIDE SEQUENCE</scope>
    <source>
        <strain evidence="2">CbolteaeLFYP116</strain>
    </source>
</reference>
<evidence type="ECO:0000313" key="2">
    <source>
        <dbReference type="EMBL" id="VYT10900.1"/>
    </source>
</evidence>
<dbReference type="EMBL" id="CACRTF010000011">
    <property type="protein sequence ID" value="VYT10900.1"/>
    <property type="molecule type" value="Genomic_DNA"/>
</dbReference>
<evidence type="ECO:0000256" key="1">
    <source>
        <dbReference type="SAM" id="Phobius"/>
    </source>
</evidence>